<dbReference type="NCBIfam" id="TIGR03006">
    <property type="entry name" value="pepcterm_polyde"/>
    <property type="match status" value="1"/>
</dbReference>
<dbReference type="GO" id="GO:0016810">
    <property type="term" value="F:hydrolase activity, acting on carbon-nitrogen (but not peptide) bonds"/>
    <property type="evidence" value="ECO:0007669"/>
    <property type="project" value="InterPro"/>
</dbReference>
<dbReference type="SUPFAM" id="SSF88713">
    <property type="entry name" value="Glycoside hydrolase/deacetylase"/>
    <property type="match status" value="1"/>
</dbReference>
<evidence type="ECO:0000259" key="1">
    <source>
        <dbReference type="PROSITE" id="PS51677"/>
    </source>
</evidence>
<dbReference type="GO" id="GO:0005975">
    <property type="term" value="P:carbohydrate metabolic process"/>
    <property type="evidence" value="ECO:0007669"/>
    <property type="project" value="InterPro"/>
</dbReference>
<dbReference type="STRING" id="1921803.NIES593_02480"/>
<dbReference type="Pfam" id="PF01522">
    <property type="entry name" value="Polysacc_deac_1"/>
    <property type="match status" value="1"/>
</dbReference>
<keyword evidence="3" id="KW-1185">Reference proteome</keyword>
<accession>A0A1U7HRN2</accession>
<dbReference type="PANTHER" id="PTHR47561">
    <property type="entry name" value="POLYSACCHARIDE DEACETYLASE FAMILY PROTEIN (AFU_ORTHOLOGUE AFUA_6G05030)"/>
    <property type="match status" value="1"/>
</dbReference>
<feature type="domain" description="NodB homology" evidence="1">
    <location>
        <begin position="24"/>
        <end position="285"/>
    </location>
</feature>
<dbReference type="EMBL" id="MRCB01000002">
    <property type="protein sequence ID" value="OKH26231.1"/>
    <property type="molecule type" value="Genomic_DNA"/>
</dbReference>
<dbReference type="InterPro" id="IPR022560">
    <property type="entry name" value="DUF3473"/>
</dbReference>
<protein>
    <submittedName>
        <fullName evidence="2">Exosortase</fullName>
    </submittedName>
</protein>
<gene>
    <name evidence="2" type="ORF">NIES593_02480</name>
</gene>
<dbReference type="InterPro" id="IPR011330">
    <property type="entry name" value="Glyco_hydro/deAcase_b/a-brl"/>
</dbReference>
<reference evidence="2 3" key="1">
    <citation type="submission" date="2016-11" db="EMBL/GenBank/DDBJ databases">
        <title>Draft Genome Sequences of Nine Cyanobacterial Strains from Diverse Habitats.</title>
        <authorList>
            <person name="Zhu T."/>
            <person name="Hou S."/>
            <person name="Lu X."/>
            <person name="Hess W.R."/>
        </authorList>
    </citation>
    <scope>NUCLEOTIDE SEQUENCE [LARGE SCALE GENOMIC DNA]</scope>
    <source>
        <strain evidence="2 3">NIES-593</strain>
    </source>
</reference>
<dbReference type="PANTHER" id="PTHR47561:SF1">
    <property type="entry name" value="POLYSACCHARIDE DEACETYLASE FAMILY PROTEIN (AFU_ORTHOLOGUE AFUA_6G05030)"/>
    <property type="match status" value="1"/>
</dbReference>
<dbReference type="InterPro" id="IPR014344">
    <property type="entry name" value="XrtA_polysacc_deacetyl"/>
</dbReference>
<dbReference type="InterPro" id="IPR045235">
    <property type="entry name" value="PuuE_HpPgdA-like"/>
</dbReference>
<dbReference type="CDD" id="cd10941">
    <property type="entry name" value="CE4_PuuE_HpPgdA_like_2"/>
    <property type="match status" value="1"/>
</dbReference>
<dbReference type="Pfam" id="PF11959">
    <property type="entry name" value="DUF3473"/>
    <property type="match status" value="1"/>
</dbReference>
<dbReference type="Proteomes" id="UP000186868">
    <property type="component" value="Unassembled WGS sequence"/>
</dbReference>
<comment type="caution">
    <text evidence="2">The sequence shown here is derived from an EMBL/GenBank/DDBJ whole genome shotgun (WGS) entry which is preliminary data.</text>
</comment>
<sequence length="285" mass="32992">MDNILTIDVEDWFHILDIPSLPPLKTWVKLESRVVSNTIFILDLLDKYKTKGTFFVLGWVAEHFPDLVREIEKRGHEIGSHGYSHELIYNLTPDRFRRDVSLSLEHLSRITSRPILGYRAPGFSIVPETLYALDILVELGFYYDASIFPMKRNHGGFPGFSEAENWMTTPRGNRILEIPVTPINWLGKKIYLFGGGYFRLAPYLLIEQAITYLNARGKPALVYLHPREFDVNHPRLTMSLARSFTTYVNLKQTRSKFEHAIAQFRFSSIETIWNLFSSDSYLIAS</sequence>
<proteinExistence type="predicted"/>
<organism evidence="2 3">
    <name type="scientific">Hydrococcus rivularis NIES-593</name>
    <dbReference type="NCBI Taxonomy" id="1921803"/>
    <lineage>
        <taxon>Bacteria</taxon>
        <taxon>Bacillati</taxon>
        <taxon>Cyanobacteriota</taxon>
        <taxon>Cyanophyceae</taxon>
        <taxon>Pleurocapsales</taxon>
        <taxon>Hydrococcaceae</taxon>
        <taxon>Hydrococcus</taxon>
    </lineage>
</organism>
<name>A0A1U7HRN2_9CYAN</name>
<dbReference type="InterPro" id="IPR002509">
    <property type="entry name" value="NODB_dom"/>
</dbReference>
<dbReference type="Gene3D" id="3.20.20.370">
    <property type="entry name" value="Glycoside hydrolase/deacetylase"/>
    <property type="match status" value="1"/>
</dbReference>
<dbReference type="PROSITE" id="PS51677">
    <property type="entry name" value="NODB"/>
    <property type="match status" value="1"/>
</dbReference>
<evidence type="ECO:0000313" key="2">
    <source>
        <dbReference type="EMBL" id="OKH26231.1"/>
    </source>
</evidence>
<dbReference type="AlphaFoldDB" id="A0A1U7HRN2"/>
<evidence type="ECO:0000313" key="3">
    <source>
        <dbReference type="Proteomes" id="UP000186868"/>
    </source>
</evidence>